<keyword evidence="5 8" id="KW-0812">Transmembrane</keyword>
<dbReference type="GO" id="GO:0022857">
    <property type="term" value="F:transmembrane transporter activity"/>
    <property type="evidence" value="ECO:0007669"/>
    <property type="project" value="InterPro"/>
</dbReference>
<protein>
    <submittedName>
        <fullName evidence="9">Iron(III) dicitrate transport system permease protein fecD</fullName>
    </submittedName>
</protein>
<dbReference type="STRING" id="1121387.GCA_000429885_01713"/>
<dbReference type="GeneID" id="63458890"/>
<comment type="similarity">
    <text evidence="2">Belongs to the binding-protein-dependent transport system permease family. FecCD subfamily.</text>
</comment>
<evidence type="ECO:0000313" key="9">
    <source>
        <dbReference type="EMBL" id="SNV19039.1"/>
    </source>
</evidence>
<keyword evidence="4" id="KW-1003">Cell membrane</keyword>
<dbReference type="InterPro" id="IPR037294">
    <property type="entry name" value="ABC_BtuC-like"/>
</dbReference>
<feature type="transmembrane region" description="Helical" evidence="8">
    <location>
        <begin position="124"/>
        <end position="146"/>
    </location>
</feature>
<dbReference type="OrthoDB" id="9782305at2"/>
<dbReference type="SUPFAM" id="SSF81345">
    <property type="entry name" value="ABC transporter involved in vitamin B12 uptake, BtuC"/>
    <property type="match status" value="1"/>
</dbReference>
<keyword evidence="6 8" id="KW-1133">Transmembrane helix</keyword>
<name>A0A239VAS7_9MICO</name>
<accession>A0A239VAS7</accession>
<evidence type="ECO:0000256" key="5">
    <source>
        <dbReference type="ARBA" id="ARBA00022692"/>
    </source>
</evidence>
<keyword evidence="7 8" id="KW-0472">Membrane</keyword>
<dbReference type="CDD" id="cd06550">
    <property type="entry name" value="TM_ABC_iron-siderophores_like"/>
    <property type="match status" value="1"/>
</dbReference>
<feature type="transmembrane region" description="Helical" evidence="8">
    <location>
        <begin position="248"/>
        <end position="278"/>
    </location>
</feature>
<evidence type="ECO:0000256" key="8">
    <source>
        <dbReference type="SAM" id="Phobius"/>
    </source>
</evidence>
<dbReference type="PANTHER" id="PTHR30472">
    <property type="entry name" value="FERRIC ENTEROBACTIN TRANSPORT SYSTEM PERMEASE PROTEIN"/>
    <property type="match status" value="1"/>
</dbReference>
<evidence type="ECO:0000256" key="6">
    <source>
        <dbReference type="ARBA" id="ARBA00022989"/>
    </source>
</evidence>
<keyword evidence="10" id="KW-1185">Reference proteome</keyword>
<evidence type="ECO:0000256" key="4">
    <source>
        <dbReference type="ARBA" id="ARBA00022475"/>
    </source>
</evidence>
<dbReference type="Pfam" id="PF01032">
    <property type="entry name" value="FecCD"/>
    <property type="match status" value="1"/>
</dbReference>
<keyword evidence="3" id="KW-0813">Transport</keyword>
<feature type="transmembrane region" description="Helical" evidence="8">
    <location>
        <begin position="64"/>
        <end position="84"/>
    </location>
</feature>
<dbReference type="EMBL" id="LT906453">
    <property type="protein sequence ID" value="SNV19039.1"/>
    <property type="molecule type" value="Genomic_DNA"/>
</dbReference>
<dbReference type="KEGG" id="dco:SAMEA4475696_0616"/>
<dbReference type="AlphaFoldDB" id="A0A239VAS7"/>
<dbReference type="FunFam" id="1.10.3470.10:FF:000001">
    <property type="entry name" value="Vitamin B12 ABC transporter permease BtuC"/>
    <property type="match status" value="1"/>
</dbReference>
<dbReference type="GO" id="GO:0033214">
    <property type="term" value="P:siderophore-iron import into cell"/>
    <property type="evidence" value="ECO:0007669"/>
    <property type="project" value="TreeGrafter"/>
</dbReference>
<evidence type="ECO:0000256" key="7">
    <source>
        <dbReference type="ARBA" id="ARBA00023136"/>
    </source>
</evidence>
<feature type="transmembrane region" description="Helical" evidence="8">
    <location>
        <begin position="318"/>
        <end position="336"/>
    </location>
</feature>
<evidence type="ECO:0000256" key="2">
    <source>
        <dbReference type="ARBA" id="ARBA00007935"/>
    </source>
</evidence>
<evidence type="ECO:0000256" key="1">
    <source>
        <dbReference type="ARBA" id="ARBA00004651"/>
    </source>
</evidence>
<comment type="subcellular location">
    <subcellularLocation>
        <location evidence="1">Cell membrane</location>
        <topology evidence="1">Multi-pass membrane protein</topology>
    </subcellularLocation>
</comment>
<dbReference type="InterPro" id="IPR000522">
    <property type="entry name" value="ABC_transptr_permease_BtuC"/>
</dbReference>
<proteinExistence type="inferred from homology"/>
<dbReference type="Proteomes" id="UP000242637">
    <property type="component" value="Chromosome 1"/>
</dbReference>
<feature type="transmembrane region" description="Helical" evidence="8">
    <location>
        <begin position="96"/>
        <end position="118"/>
    </location>
</feature>
<dbReference type="RefSeq" id="WP_028327540.1">
    <property type="nucleotide sequence ID" value="NZ_JAAFNI010000001.1"/>
</dbReference>
<evidence type="ECO:0000313" key="10">
    <source>
        <dbReference type="Proteomes" id="UP000242637"/>
    </source>
</evidence>
<dbReference type="GO" id="GO:0005886">
    <property type="term" value="C:plasma membrane"/>
    <property type="evidence" value="ECO:0007669"/>
    <property type="project" value="UniProtKB-SubCell"/>
</dbReference>
<dbReference type="Gene3D" id="1.10.3470.10">
    <property type="entry name" value="ABC transporter involved in vitamin B12 uptake, BtuC"/>
    <property type="match status" value="1"/>
</dbReference>
<reference evidence="9 10" key="1">
    <citation type="submission" date="2017-06" db="EMBL/GenBank/DDBJ databases">
        <authorList>
            <consortium name="Pathogen Informatics"/>
        </authorList>
    </citation>
    <scope>NUCLEOTIDE SEQUENCE [LARGE SCALE GENOMIC DNA]</scope>
    <source>
        <strain evidence="9 10">NCTC13039</strain>
    </source>
</reference>
<gene>
    <name evidence="9" type="primary">fecD</name>
    <name evidence="9" type="ORF">SAMEA4475696_00616</name>
</gene>
<feature type="transmembrane region" description="Helical" evidence="8">
    <location>
        <begin position="158"/>
        <end position="183"/>
    </location>
</feature>
<sequence>MTRFIYTAATLTLLLAASSIIVLGIGSVPIPPTDVIDVIARRTHLIHGDHVTIFTDRIIWELRLPRIVATIAVGAALAQCGCVLQSLTGNDLADPYLLGISSGAAVGAVAAIILGWTIPGLPPAVATTVTAFIGAIAALALVLGLATGRSGALPPGRTILAGIAISQLAGAFTSFVVMIFGGYSGAREVMTWMLGSFSGIRAPHAWLITITTLLATAALITSARTLDAFAFGETSARSLGIRVEHTRWALFTGCALLTATAVATVGPIGFVGLTIPHIMRLIIGPTHRRLLPTSALAGALLLLWSDTAARALNPGQEIPIGVITAAIGAPVLVALLRNHARHS</sequence>
<dbReference type="PANTHER" id="PTHR30472:SF67">
    <property type="entry name" value="PERMEASE OF ABC TRANSPORTER-RELATED"/>
    <property type="match status" value="1"/>
</dbReference>
<organism evidence="9 10">
    <name type="scientific">Dermatophilus congolensis</name>
    <dbReference type="NCBI Taxonomy" id="1863"/>
    <lineage>
        <taxon>Bacteria</taxon>
        <taxon>Bacillati</taxon>
        <taxon>Actinomycetota</taxon>
        <taxon>Actinomycetes</taxon>
        <taxon>Micrococcales</taxon>
        <taxon>Dermatophilaceae</taxon>
        <taxon>Dermatophilus</taxon>
    </lineage>
</organism>
<evidence type="ECO:0000256" key="3">
    <source>
        <dbReference type="ARBA" id="ARBA00022448"/>
    </source>
</evidence>